<dbReference type="PROSITE" id="PS50994">
    <property type="entry name" value="INTEGRASE"/>
    <property type="match status" value="1"/>
</dbReference>
<proteinExistence type="predicted"/>
<dbReference type="InterPro" id="IPR012337">
    <property type="entry name" value="RNaseH-like_sf"/>
</dbReference>
<sequence>MTSPGVRRQLTTAATPQQNGVAERKNRSILNKVWYMMIGTGFPKNLWAEAVQTATYLLNCQKSYVLGILDDLDLVDYNPAQTPMESSLDLCTDMHSPMANGALYPEVVEKLLYLTNTRPDISFSVSTVCRFQKAPQLTHLKAVKRIARYLKGSADLGILFKHGDITTVRGFTGTLFPQDEEPPTLPKLDVYTDADWAGEKQTQRATCGFLFKSGDSPLSWHSKRQTTVALSSTESEYQALQECTKEVCWLRSILSEINLLNTGPTVIWCDNQSMLKSSKNPIFHARTKHIEVHFHFVREKIIDGTIEAKYIPSGLQLADIFTKALGRAKFLEFRELIGLKSLQNFISS</sequence>
<evidence type="ECO:0000313" key="4">
    <source>
        <dbReference type="Proteomes" id="UP001633002"/>
    </source>
</evidence>
<dbReference type="SUPFAM" id="SSF53098">
    <property type="entry name" value="Ribonuclease H-like"/>
    <property type="match status" value="1"/>
</dbReference>
<evidence type="ECO:0000256" key="1">
    <source>
        <dbReference type="SAM" id="MobiDB-lite"/>
    </source>
</evidence>
<comment type="caution">
    <text evidence="3">The sequence shown here is derived from an EMBL/GenBank/DDBJ whole genome shotgun (WGS) entry which is preliminary data.</text>
</comment>
<feature type="domain" description="Integrase catalytic" evidence="2">
    <location>
        <begin position="1"/>
        <end position="87"/>
    </location>
</feature>
<dbReference type="InterPro" id="IPR043502">
    <property type="entry name" value="DNA/RNA_pol_sf"/>
</dbReference>
<evidence type="ECO:0000259" key="2">
    <source>
        <dbReference type="PROSITE" id="PS50994"/>
    </source>
</evidence>
<feature type="compositionally biased region" description="Polar residues" evidence="1">
    <location>
        <begin position="1"/>
        <end position="20"/>
    </location>
</feature>
<accession>A0ABD3I8L1</accession>
<name>A0ABD3I8L1_9MARC</name>
<gene>
    <name evidence="3" type="ORF">R1sor_011970</name>
</gene>
<reference evidence="3 4" key="1">
    <citation type="submission" date="2024-09" db="EMBL/GenBank/DDBJ databases">
        <title>Chromosome-scale assembly of Riccia sorocarpa.</title>
        <authorList>
            <person name="Paukszto L."/>
        </authorList>
    </citation>
    <scope>NUCLEOTIDE SEQUENCE [LARGE SCALE GENOMIC DNA]</scope>
    <source>
        <strain evidence="3">LP-2024</strain>
        <tissue evidence="3">Aerial parts of the thallus</tissue>
    </source>
</reference>
<keyword evidence="4" id="KW-1185">Reference proteome</keyword>
<dbReference type="CDD" id="cd09272">
    <property type="entry name" value="RNase_HI_RT_Ty1"/>
    <property type="match status" value="1"/>
</dbReference>
<dbReference type="PANTHER" id="PTHR11439:SF463">
    <property type="entry name" value="REVERSE TRANSCRIPTASE TY1_COPIA-TYPE DOMAIN-CONTAINING PROTEIN"/>
    <property type="match status" value="1"/>
</dbReference>
<feature type="region of interest" description="Disordered" evidence="1">
    <location>
        <begin position="1"/>
        <end position="21"/>
    </location>
</feature>
<dbReference type="Proteomes" id="UP001633002">
    <property type="component" value="Unassembled WGS sequence"/>
</dbReference>
<dbReference type="InterPro" id="IPR001584">
    <property type="entry name" value="Integrase_cat-core"/>
</dbReference>
<organism evidence="3 4">
    <name type="scientific">Riccia sorocarpa</name>
    <dbReference type="NCBI Taxonomy" id="122646"/>
    <lineage>
        <taxon>Eukaryota</taxon>
        <taxon>Viridiplantae</taxon>
        <taxon>Streptophyta</taxon>
        <taxon>Embryophyta</taxon>
        <taxon>Marchantiophyta</taxon>
        <taxon>Marchantiopsida</taxon>
        <taxon>Marchantiidae</taxon>
        <taxon>Marchantiales</taxon>
        <taxon>Ricciaceae</taxon>
        <taxon>Riccia</taxon>
    </lineage>
</organism>
<protein>
    <recommendedName>
        <fullName evidence="2">Integrase catalytic domain-containing protein</fullName>
    </recommendedName>
</protein>
<dbReference type="InterPro" id="IPR036397">
    <property type="entry name" value="RNaseH_sf"/>
</dbReference>
<dbReference type="SUPFAM" id="SSF56672">
    <property type="entry name" value="DNA/RNA polymerases"/>
    <property type="match status" value="1"/>
</dbReference>
<dbReference type="AlphaFoldDB" id="A0ABD3I8L1"/>
<evidence type="ECO:0000313" key="3">
    <source>
        <dbReference type="EMBL" id="KAL3697894.1"/>
    </source>
</evidence>
<dbReference type="Gene3D" id="3.30.420.10">
    <property type="entry name" value="Ribonuclease H-like superfamily/Ribonuclease H"/>
    <property type="match status" value="1"/>
</dbReference>
<dbReference type="EMBL" id="JBJQOH010000002">
    <property type="protein sequence ID" value="KAL3697894.1"/>
    <property type="molecule type" value="Genomic_DNA"/>
</dbReference>
<dbReference type="PANTHER" id="PTHR11439">
    <property type="entry name" value="GAG-POL-RELATED RETROTRANSPOSON"/>
    <property type="match status" value="1"/>
</dbReference>